<sequence>MTKFVTLLILFLLSFSNTFSQSISGSLTFNPYPSPYVSDWETNPSALGGLTVFNNSSSSIQIKLRAIVSKAGRGEVFRSLTNPIALTGAPVQVIDNTSLVSFSDASYTDLDYRNKVQQTGRLLEGDYTVCINIETLTGAILANNICADFTILYPSAPQLISPADNETLDPITTYPTFQWIPVIVPSAYTIKYTLRIAEVLTGQTPLQALSANYPVYENNQITNSTFTYPIDAPELENGKTYAWQIQALDQFGFPPTQNEGKSEIFTFSKGSGTGSGTGNLTIVFPANNDTIPWDYFPIIHRFDPYSDEYFRYSVLFELFENGSSLYVRDRTGGNEIRWPTGPERSQEEALGGIDITREESQHLPINKRLNDSPVPPMFNRGNNYSWTANIEIRSRARTEISGRLNGNFSVGMGKPILRQPANNDTVSPGAINLLFTTSNPPSRIAPPFSILQSGGGAANFFNGGVRERWVLEISRNSSMSEATNIADSLIGSGLDLNSAIDNPSNAIAALYKEVSVPYNAIDTGWYYWRVKWLSNPDNLSSTAYRQSDVYRFYIGTRDTTRGGEPITPGSCLADCEVPPIPASERVPVTTAIVGSNLQIGLFTLNVTEINWSGQTANGRGTISVPFFRAPIKVSFTNIRVNAANKIYDGTVKAEYDNESVIPPSLISAGGMITGMSDTELQNLNSFVNQASRLVSAFTGSTPVGMPIGLDQTIEGRRYTIAIVGLDFTPERAELNAMVALDFPELHGWLGLGAKEICFHPNGLGGLGRGMLYLPIDKEYLWADDLTIRLKGTRFSSDYTTISDSGTFVRWDCNGFVSLTVAGEIVFGSNLLVEDRDDGTIGSEQIKAEFKTTVRKHNNWIVSLNFNRPFQIAGVEGWGFQIQEAWWDFSDQDNPTAFTFPQNYRFNPVEFGDTTGGGNLQLLWKGFYLKRNFLRLPGQFRSYDNPSQRVTISINNMIIDRTGFSSSIRVENILRAGNLDGWSFSIDTLFFDMVQSSFSQAGFNGQIGTSFTDSTLLYTSVLSMDTSSSFSYNFIIQPRSRINANIWQATLELEPTTNIRITIDRDGFLARAELNGRLTINANLPAIGQTNFTGMRFQGLAFQTRAPYIVCPDSCIRFGTASPQKFLAIENLESPPGYPIPPDGGQTGGFPVTIGNIGITTRTGSDGKPLAGVVFTLSLNLTGESNRFAATTTLAILGRLNTTGASGRQIWEFNNVELDSIAVSGDVGVVSLEGGLRFYNQDVTYGNGIKGFIRATFKPTIQAMVTAQFGTKSGFRYWFVDAQVVFNPGITIFSGLDIYGFGGGAWYKMRRTTPLPNAQSLTTADTSGRGGPGMTLSGVTFVPDNAINFGFQATLIFGNTGGGQTYNADVTFGAEFNSTGGISQMYLNGNVYFITEINDRRDVPIQGSANISYDFSRNIFSGIFTITANVYSILTGNGTVNIYASPEIWYIHVGTPAQPINLNIANLATFQAYLMVGMNLPPPAPIPANVMSIIGTSMTFPSRDETLTRSGDGFAFGARFDVSTGRIPFGPFYARLGMGVGFDMSFKNYGNLACEGMPPGSVIGIDGWYANGQLYAYIVGDIGLFVDVWFVSGEFKILEVGAAAALQGGLPNPSWLKGACGGYYSILNGLVKGNCRFEFSVGEECRIPSESPLAGIQILASLDPPNGATNVDCYVNPLAAFNAEVNQEFEINQVLNNGSTRLRKFRFIIDKFELKRGTQIISCDRQVANDKFSAALIPFDMLAANTNYNVRIKIKGEEYNFTTRRWEDARKVDGSVITAEISNNFTTGAAPDYIPANQVAYSFPFPTQRYFLIDECRTGVILLKQGRPDLFNVTSTQYNFSYLIKFVPIEGGQTLETEATYNNSSRTINFQIPQLQTSTVYAAQVIRKRTLKPQLLNLQGLTGPPRQLNFNQTLNNIIRVDTSEVTSGVRVRTKRIDGRLTSNPDEKLYYVFFFKTSQFNNLQSKIATLNNTSTSRESRPVLFILTEELFPVFNANENFDVFDVNGYPYQIGINNYKVPSLVRSLDGHDNNWMNNFANPVIYEYYNTLKNYTSRRLSGSYGIPPTRTIEILNPQQGLAEYEYLPQSQSPSNQYSNVLNNIGSGYLGGTGGGFGFGGSGFSGGPLIGSLGPQVRLKMFTSTIAWVDYQVINQMTSNLMRVLGHPRTSEFYNEPLKSQMIRFLSTPWKPLFRGTYKAGFYYYPFTCIGPDSFNLPTYFKNYTY</sequence>
<gene>
    <name evidence="2" type="ORF">ENS56_02725</name>
</gene>
<reference evidence="2" key="1">
    <citation type="journal article" date="2020" name="mSystems">
        <title>Genome- and Community-Level Interaction Insights into Carbon Utilization and Element Cycling Functions of Hydrothermarchaeota in Hydrothermal Sediment.</title>
        <authorList>
            <person name="Zhou Z."/>
            <person name="Liu Y."/>
            <person name="Xu W."/>
            <person name="Pan J."/>
            <person name="Luo Z.H."/>
            <person name="Li M."/>
        </authorList>
    </citation>
    <scope>NUCLEOTIDE SEQUENCE [LARGE SCALE GENOMIC DNA]</scope>
    <source>
        <strain evidence="2">SpSt-500</strain>
    </source>
</reference>
<organism evidence="2">
    <name type="scientific">Ignavibacterium album</name>
    <dbReference type="NCBI Taxonomy" id="591197"/>
    <lineage>
        <taxon>Bacteria</taxon>
        <taxon>Pseudomonadati</taxon>
        <taxon>Ignavibacteriota</taxon>
        <taxon>Ignavibacteria</taxon>
        <taxon>Ignavibacteriales</taxon>
        <taxon>Ignavibacteriaceae</taxon>
        <taxon>Ignavibacterium</taxon>
    </lineage>
</organism>
<name>A0A832G1Q3_9BACT</name>
<dbReference type="Gene3D" id="2.60.40.10">
    <property type="entry name" value="Immunoglobulins"/>
    <property type="match status" value="1"/>
</dbReference>
<evidence type="ECO:0000256" key="1">
    <source>
        <dbReference type="SAM" id="SignalP"/>
    </source>
</evidence>
<feature type="signal peptide" evidence="1">
    <location>
        <begin position="1"/>
        <end position="20"/>
    </location>
</feature>
<keyword evidence="1" id="KW-0732">Signal</keyword>
<feature type="chain" id="PRO_5032841597" evidence="1">
    <location>
        <begin position="21"/>
        <end position="2220"/>
    </location>
</feature>
<dbReference type="EMBL" id="DSVI01000004">
    <property type="protein sequence ID" value="HGT46928.1"/>
    <property type="molecule type" value="Genomic_DNA"/>
</dbReference>
<accession>A0A832G1Q3</accession>
<comment type="caution">
    <text evidence="2">The sequence shown here is derived from an EMBL/GenBank/DDBJ whole genome shotgun (WGS) entry which is preliminary data.</text>
</comment>
<evidence type="ECO:0000313" key="2">
    <source>
        <dbReference type="EMBL" id="HGT46928.1"/>
    </source>
</evidence>
<dbReference type="InterPro" id="IPR013783">
    <property type="entry name" value="Ig-like_fold"/>
</dbReference>
<protein>
    <submittedName>
        <fullName evidence="2">Uncharacterized protein</fullName>
    </submittedName>
</protein>
<proteinExistence type="predicted"/>